<dbReference type="InterPro" id="IPR036852">
    <property type="entry name" value="Peptidase_S8/S53_dom_sf"/>
</dbReference>
<comment type="caution">
    <text evidence="9">The sequence shown here is derived from an EMBL/GenBank/DDBJ whole genome shotgun (WGS) entry which is preliminary data.</text>
</comment>
<gene>
    <name evidence="9" type="ORF">FHS44_001441</name>
</gene>
<keyword evidence="3 5" id="KW-0378">Hydrolase</keyword>
<organism evidence="9 10">
    <name type="scientific">Streptosporangium saharense</name>
    <dbReference type="NCBI Taxonomy" id="1706840"/>
    <lineage>
        <taxon>Bacteria</taxon>
        <taxon>Bacillati</taxon>
        <taxon>Actinomycetota</taxon>
        <taxon>Actinomycetes</taxon>
        <taxon>Streptosporangiales</taxon>
        <taxon>Streptosporangiaceae</taxon>
        <taxon>Streptosporangium</taxon>
    </lineage>
</organism>
<feature type="transmembrane region" description="Helical" evidence="6">
    <location>
        <begin position="365"/>
        <end position="387"/>
    </location>
</feature>
<dbReference type="GO" id="GO:0006508">
    <property type="term" value="P:proteolysis"/>
    <property type="evidence" value="ECO:0007669"/>
    <property type="project" value="UniProtKB-KW"/>
</dbReference>
<dbReference type="Pfam" id="PF00082">
    <property type="entry name" value="Peptidase_S8"/>
    <property type="match status" value="1"/>
</dbReference>
<dbReference type="EMBL" id="JACHJP010000001">
    <property type="protein sequence ID" value="MBB4914369.1"/>
    <property type="molecule type" value="Genomic_DNA"/>
</dbReference>
<evidence type="ECO:0000313" key="9">
    <source>
        <dbReference type="EMBL" id="MBB4914369.1"/>
    </source>
</evidence>
<dbReference type="InterPro" id="IPR050131">
    <property type="entry name" value="Peptidase_S8_subtilisin-like"/>
</dbReference>
<dbReference type="Gene3D" id="3.40.50.200">
    <property type="entry name" value="Peptidase S8/S53 domain"/>
    <property type="match status" value="1"/>
</dbReference>
<reference evidence="9 10" key="1">
    <citation type="submission" date="2020-08" db="EMBL/GenBank/DDBJ databases">
        <title>Genomic Encyclopedia of Type Strains, Phase III (KMG-III): the genomes of soil and plant-associated and newly described type strains.</title>
        <authorList>
            <person name="Whitman W."/>
        </authorList>
    </citation>
    <scope>NUCLEOTIDE SEQUENCE [LARGE SCALE GENOMIC DNA]</scope>
    <source>
        <strain evidence="9 10">CECT 8840</strain>
    </source>
</reference>
<dbReference type="PANTHER" id="PTHR43806:SF11">
    <property type="entry name" value="CEREVISIN-RELATED"/>
    <property type="match status" value="1"/>
</dbReference>
<keyword evidence="6" id="KW-0812">Transmembrane</keyword>
<name>A0A7W7VLG9_9ACTN</name>
<feature type="active site" description="Charge relay system" evidence="5">
    <location>
        <position position="56"/>
    </location>
</feature>
<dbReference type="PROSITE" id="PS51892">
    <property type="entry name" value="SUBTILASE"/>
    <property type="match status" value="1"/>
</dbReference>
<evidence type="ECO:0000256" key="4">
    <source>
        <dbReference type="ARBA" id="ARBA00022825"/>
    </source>
</evidence>
<dbReference type="AlphaFoldDB" id="A0A7W7VLG9"/>
<keyword evidence="6" id="KW-0472">Membrane</keyword>
<dbReference type="InterPro" id="IPR015500">
    <property type="entry name" value="Peptidase_S8_subtilisin-rel"/>
</dbReference>
<evidence type="ECO:0000256" key="6">
    <source>
        <dbReference type="SAM" id="Phobius"/>
    </source>
</evidence>
<evidence type="ECO:0000256" key="3">
    <source>
        <dbReference type="ARBA" id="ARBA00022801"/>
    </source>
</evidence>
<dbReference type="InterPro" id="IPR000209">
    <property type="entry name" value="Peptidase_S8/S53_dom"/>
</dbReference>
<evidence type="ECO:0000256" key="7">
    <source>
        <dbReference type="SAM" id="SignalP"/>
    </source>
</evidence>
<dbReference type="RefSeq" id="WP_221460357.1">
    <property type="nucleotide sequence ID" value="NZ_JACHJP010000001.1"/>
</dbReference>
<dbReference type="PRINTS" id="PR00723">
    <property type="entry name" value="SUBTILISIN"/>
</dbReference>
<evidence type="ECO:0000313" key="10">
    <source>
        <dbReference type="Proteomes" id="UP000552644"/>
    </source>
</evidence>
<dbReference type="InterPro" id="IPR023827">
    <property type="entry name" value="Peptidase_S8_Asp-AS"/>
</dbReference>
<feature type="active site" description="Charge relay system" evidence="5">
    <location>
        <position position="91"/>
    </location>
</feature>
<dbReference type="SUPFAM" id="SSF52743">
    <property type="entry name" value="Subtilisin-like"/>
    <property type="match status" value="1"/>
</dbReference>
<keyword evidence="7" id="KW-0732">Signal</keyword>
<keyword evidence="4 5" id="KW-0720">Serine protease</keyword>
<dbReference type="GO" id="GO:0004252">
    <property type="term" value="F:serine-type endopeptidase activity"/>
    <property type="evidence" value="ECO:0007669"/>
    <property type="project" value="UniProtKB-UniRule"/>
</dbReference>
<evidence type="ECO:0000256" key="1">
    <source>
        <dbReference type="ARBA" id="ARBA00011073"/>
    </source>
</evidence>
<feature type="chain" id="PRO_5030779225" evidence="7">
    <location>
        <begin position="26"/>
        <end position="398"/>
    </location>
</feature>
<sequence>MIRRTLTAALLGTALLVGTATPALAEAPHGWELQVMKVRQAQTLAQGRGVTVAVLDTGVMANHPAFRGRVTSGPDLVGGGARPGQPYWGEHGTAMASSVLNVAPQARVLSVRVIWDHEDPARKRAERLAKKGRKAAEEESRKWAGAVAKGIRYAVDHDAKVISMSLGTDEWSWVGYEEDTAAAVDYASSKGVVVVASSGNGGSTDAMDLDANNRVSYPAAFPSVIGVAAAGPNGARAEFSQVHTYTTIAAPGVDIYAARNTGGYRSGSGTSPAAALASGTVALMLSRNPKLTVAQIREILTRTAMKPPAGYTLYLGHGIVDAAAAVQAAGSPPPTTKTAAYTGKKYLGGGPVGSPVDHPPIDSDYLVIGGAGLGIGLLCLVGAFFLFRRPRPKRAARH</sequence>
<keyword evidence="2 5" id="KW-0645">Protease</keyword>
<feature type="active site" description="Charge relay system" evidence="5">
    <location>
        <position position="271"/>
    </location>
</feature>
<dbReference type="Proteomes" id="UP000552644">
    <property type="component" value="Unassembled WGS sequence"/>
</dbReference>
<evidence type="ECO:0000256" key="5">
    <source>
        <dbReference type="PROSITE-ProRule" id="PRU01240"/>
    </source>
</evidence>
<evidence type="ECO:0000259" key="8">
    <source>
        <dbReference type="Pfam" id="PF00082"/>
    </source>
</evidence>
<feature type="signal peptide" evidence="7">
    <location>
        <begin position="1"/>
        <end position="25"/>
    </location>
</feature>
<proteinExistence type="inferred from homology"/>
<accession>A0A7W7VLG9</accession>
<keyword evidence="10" id="KW-1185">Reference proteome</keyword>
<keyword evidence="6" id="KW-1133">Transmembrane helix</keyword>
<protein>
    <submittedName>
        <fullName evidence="9">Subtilisin family serine protease</fullName>
    </submittedName>
</protein>
<feature type="domain" description="Peptidase S8/S53" evidence="8">
    <location>
        <begin position="47"/>
        <end position="310"/>
    </location>
</feature>
<dbReference type="PROSITE" id="PS00136">
    <property type="entry name" value="SUBTILASE_ASP"/>
    <property type="match status" value="1"/>
</dbReference>
<comment type="similarity">
    <text evidence="1 5">Belongs to the peptidase S8 family.</text>
</comment>
<evidence type="ECO:0000256" key="2">
    <source>
        <dbReference type="ARBA" id="ARBA00022670"/>
    </source>
</evidence>
<dbReference type="PANTHER" id="PTHR43806">
    <property type="entry name" value="PEPTIDASE S8"/>
    <property type="match status" value="1"/>
</dbReference>